<dbReference type="RefSeq" id="WP_141845840.1">
    <property type="nucleotide sequence ID" value="NZ_BAAAPR010000018.1"/>
</dbReference>
<dbReference type="OrthoDB" id="9792269at2"/>
<evidence type="ECO:0000256" key="1">
    <source>
        <dbReference type="ARBA" id="ARBA00022676"/>
    </source>
</evidence>
<dbReference type="SUPFAM" id="SSF53756">
    <property type="entry name" value="UDP-Glycosyltransferase/glycogen phosphorylase"/>
    <property type="match status" value="1"/>
</dbReference>
<protein>
    <submittedName>
        <fullName evidence="6">Glycosyltransferase involved in cell wall biosynthesis</fullName>
    </submittedName>
</protein>
<evidence type="ECO:0000259" key="5">
    <source>
        <dbReference type="Pfam" id="PF13439"/>
    </source>
</evidence>
<evidence type="ECO:0000256" key="3">
    <source>
        <dbReference type="SAM" id="MobiDB-lite"/>
    </source>
</evidence>
<keyword evidence="2 6" id="KW-0808">Transferase</keyword>
<evidence type="ECO:0000313" key="6">
    <source>
        <dbReference type="EMBL" id="TQJ07069.1"/>
    </source>
</evidence>
<feature type="region of interest" description="Disordered" evidence="3">
    <location>
        <begin position="406"/>
        <end position="426"/>
    </location>
</feature>
<sequence length="426" mass="45748">MRVALLSYRSAEHCGGQGVYVRHLSGALVDLGHDVEVLSGPPYPDFLDPRVRLTRVPSLDLYREPDPFRTPRPSELRTRYDVLEWLTMLTGCFAEPLAFSLRVGRLLRDRPAEQRPDVVHDNQTLGWGLPALRRAGIPLVATVHHPISRDLALELAAAPTRGRRVQLRRWYAFVPMQAAVTRRLPVLLGVSRAAADDTERDFRLRPGTVQVVPLGVDTDLFAPSAGPRTAGRLVAVASSADQPLKGVSHLLDAVAKLRAERDVTLDLVGRLEDGGPARRRIAELGLEDAVTVHTGITDEALAGLLASAQLAVVASLYEGFSLPTVEAMACGTPVVASDAGALPEVLGDAGVLVPPGDAEAIAAAVRDLLDDDAERARLGAAARARAEDRFSWVSVARRTVAAYEEERALHTSPSSRTAAPQGSSSC</sequence>
<dbReference type="PANTHER" id="PTHR46401">
    <property type="entry name" value="GLYCOSYLTRANSFERASE WBBK-RELATED"/>
    <property type="match status" value="1"/>
</dbReference>
<evidence type="ECO:0000313" key="7">
    <source>
        <dbReference type="Proteomes" id="UP000317893"/>
    </source>
</evidence>
<feature type="domain" description="Glycosyl transferase family 1" evidence="4">
    <location>
        <begin position="234"/>
        <end position="384"/>
    </location>
</feature>
<dbReference type="InterPro" id="IPR001296">
    <property type="entry name" value="Glyco_trans_1"/>
</dbReference>
<gene>
    <name evidence="6" type="ORF">FB458_0116</name>
</gene>
<accession>A0A542DVE2</accession>
<dbReference type="Pfam" id="PF13439">
    <property type="entry name" value="Glyco_transf_4"/>
    <property type="match status" value="1"/>
</dbReference>
<feature type="compositionally biased region" description="Polar residues" evidence="3">
    <location>
        <begin position="411"/>
        <end position="426"/>
    </location>
</feature>
<dbReference type="AlphaFoldDB" id="A0A542DVE2"/>
<organism evidence="6 7">
    <name type="scientific">Lapillicoccus jejuensis</name>
    <dbReference type="NCBI Taxonomy" id="402171"/>
    <lineage>
        <taxon>Bacteria</taxon>
        <taxon>Bacillati</taxon>
        <taxon>Actinomycetota</taxon>
        <taxon>Actinomycetes</taxon>
        <taxon>Micrococcales</taxon>
        <taxon>Intrasporangiaceae</taxon>
        <taxon>Lapillicoccus</taxon>
    </lineage>
</organism>
<dbReference type="GO" id="GO:0009103">
    <property type="term" value="P:lipopolysaccharide biosynthetic process"/>
    <property type="evidence" value="ECO:0007669"/>
    <property type="project" value="TreeGrafter"/>
</dbReference>
<dbReference type="EMBL" id="VFMN01000001">
    <property type="protein sequence ID" value="TQJ07069.1"/>
    <property type="molecule type" value="Genomic_DNA"/>
</dbReference>
<evidence type="ECO:0000256" key="2">
    <source>
        <dbReference type="ARBA" id="ARBA00022679"/>
    </source>
</evidence>
<feature type="domain" description="Glycosyltransferase subfamily 4-like N-terminal" evidence="5">
    <location>
        <begin position="15"/>
        <end position="219"/>
    </location>
</feature>
<comment type="caution">
    <text evidence="6">The sequence shown here is derived from an EMBL/GenBank/DDBJ whole genome shotgun (WGS) entry which is preliminary data.</text>
</comment>
<dbReference type="GO" id="GO:0016757">
    <property type="term" value="F:glycosyltransferase activity"/>
    <property type="evidence" value="ECO:0007669"/>
    <property type="project" value="UniProtKB-KW"/>
</dbReference>
<reference evidence="6 7" key="1">
    <citation type="submission" date="2019-06" db="EMBL/GenBank/DDBJ databases">
        <title>Sequencing the genomes of 1000 actinobacteria strains.</title>
        <authorList>
            <person name="Klenk H.-P."/>
        </authorList>
    </citation>
    <scope>NUCLEOTIDE SEQUENCE [LARGE SCALE GENOMIC DNA]</scope>
    <source>
        <strain evidence="6 7">DSM 18607</strain>
    </source>
</reference>
<dbReference type="Pfam" id="PF00534">
    <property type="entry name" value="Glycos_transf_1"/>
    <property type="match status" value="1"/>
</dbReference>
<dbReference type="Gene3D" id="3.40.50.2000">
    <property type="entry name" value="Glycogen Phosphorylase B"/>
    <property type="match status" value="2"/>
</dbReference>
<keyword evidence="1" id="KW-0328">Glycosyltransferase</keyword>
<evidence type="ECO:0000259" key="4">
    <source>
        <dbReference type="Pfam" id="PF00534"/>
    </source>
</evidence>
<keyword evidence="7" id="KW-1185">Reference proteome</keyword>
<dbReference type="InterPro" id="IPR028098">
    <property type="entry name" value="Glyco_trans_4-like_N"/>
</dbReference>
<proteinExistence type="predicted"/>
<dbReference type="PANTHER" id="PTHR46401:SF2">
    <property type="entry name" value="GLYCOSYLTRANSFERASE WBBK-RELATED"/>
    <property type="match status" value="1"/>
</dbReference>
<name>A0A542DVE2_9MICO</name>
<dbReference type="CDD" id="cd03801">
    <property type="entry name" value="GT4_PimA-like"/>
    <property type="match status" value="1"/>
</dbReference>
<dbReference type="Proteomes" id="UP000317893">
    <property type="component" value="Unassembled WGS sequence"/>
</dbReference>